<protein>
    <submittedName>
        <fullName evidence="1">Uncharacterized protein</fullName>
    </submittedName>
</protein>
<proteinExistence type="predicted"/>
<evidence type="ECO:0000313" key="2">
    <source>
        <dbReference type="Proteomes" id="UP001497522"/>
    </source>
</evidence>
<name>A0ABP1B6X1_9BRYO</name>
<accession>A0ABP1B6X1</accession>
<gene>
    <name evidence="1" type="ORF">CSSPJE1EN2_LOCUS13586</name>
</gene>
<evidence type="ECO:0000313" key="1">
    <source>
        <dbReference type="EMBL" id="CAK9870918.1"/>
    </source>
</evidence>
<organism evidence="1 2">
    <name type="scientific">Sphagnum jensenii</name>
    <dbReference type="NCBI Taxonomy" id="128206"/>
    <lineage>
        <taxon>Eukaryota</taxon>
        <taxon>Viridiplantae</taxon>
        <taxon>Streptophyta</taxon>
        <taxon>Embryophyta</taxon>
        <taxon>Bryophyta</taxon>
        <taxon>Sphagnophytina</taxon>
        <taxon>Sphagnopsida</taxon>
        <taxon>Sphagnales</taxon>
        <taxon>Sphagnaceae</taxon>
        <taxon>Sphagnum</taxon>
    </lineage>
</organism>
<sequence>MMKMLKALSAWVKTCSEEVTMTVPRTILDMLDALPQYPNNGNKAYTLSQYCTCKCLNTGTIAPAAFEASAAVTFSSSSCKIFAIISSLATMFAP</sequence>
<dbReference type="Proteomes" id="UP001497522">
    <property type="component" value="Chromosome 2"/>
</dbReference>
<dbReference type="EMBL" id="OZ023703">
    <property type="protein sequence ID" value="CAK9870918.1"/>
    <property type="molecule type" value="Genomic_DNA"/>
</dbReference>
<reference evidence="1 2" key="1">
    <citation type="submission" date="2024-03" db="EMBL/GenBank/DDBJ databases">
        <authorList>
            <consortium name="ELIXIR-Norway"/>
            <consortium name="Elixir Norway"/>
        </authorList>
    </citation>
    <scope>NUCLEOTIDE SEQUENCE [LARGE SCALE GENOMIC DNA]</scope>
</reference>
<keyword evidence="2" id="KW-1185">Reference proteome</keyword>